<feature type="signal peptide" evidence="2">
    <location>
        <begin position="1"/>
        <end position="21"/>
    </location>
</feature>
<keyword evidence="4" id="KW-1185">Reference proteome</keyword>
<dbReference type="Proteomes" id="UP000240572">
    <property type="component" value="Unassembled WGS sequence"/>
</dbReference>
<comment type="caution">
    <text evidence="3">The sequence shown here is derived from an EMBL/GenBank/DDBJ whole genome shotgun (WGS) entry which is preliminary data.</text>
</comment>
<feature type="compositionally biased region" description="Polar residues" evidence="1">
    <location>
        <begin position="72"/>
        <end position="88"/>
    </location>
</feature>
<organism evidence="3 4">
    <name type="scientific">Taibaiella chishuiensis</name>
    <dbReference type="NCBI Taxonomy" id="1434707"/>
    <lineage>
        <taxon>Bacteria</taxon>
        <taxon>Pseudomonadati</taxon>
        <taxon>Bacteroidota</taxon>
        <taxon>Chitinophagia</taxon>
        <taxon>Chitinophagales</taxon>
        <taxon>Chitinophagaceae</taxon>
        <taxon>Taibaiella</taxon>
    </lineage>
</organism>
<name>A0A2P8DDB2_9BACT</name>
<sequence>MKTVKITFAALALLLSAGAMAQQTTNVVLGKATGNSQVVAPVQPVEPVRPAPAPVNYTEKARKSETAGANGMYNNPSFDRSVSNTTPGQGRPVGHDLKNAEGMIRIDFGVAMEGATVNTFFPFNIVTLQNEETEVTPVIQRSDYIRYTPLSRETGVTDVKLANGMKFRRGVSAMSGNGFDLAYLASKPGAVDEVVQVYTKKGNIMYRLTGYVAAKGTSVSVR</sequence>
<protein>
    <submittedName>
        <fullName evidence="3">Uncharacterized protein</fullName>
    </submittedName>
</protein>
<feature type="region of interest" description="Disordered" evidence="1">
    <location>
        <begin position="59"/>
        <end position="96"/>
    </location>
</feature>
<proteinExistence type="predicted"/>
<evidence type="ECO:0000256" key="1">
    <source>
        <dbReference type="SAM" id="MobiDB-lite"/>
    </source>
</evidence>
<dbReference type="AlphaFoldDB" id="A0A2P8DDB2"/>
<feature type="chain" id="PRO_5015137569" evidence="2">
    <location>
        <begin position="22"/>
        <end position="222"/>
    </location>
</feature>
<gene>
    <name evidence="3" type="ORF">B0I18_1011372</name>
</gene>
<reference evidence="3 4" key="1">
    <citation type="submission" date="2018-03" db="EMBL/GenBank/DDBJ databases">
        <title>Genomic Encyclopedia of Type Strains, Phase III (KMG-III): the genomes of soil and plant-associated and newly described type strains.</title>
        <authorList>
            <person name="Whitman W."/>
        </authorList>
    </citation>
    <scope>NUCLEOTIDE SEQUENCE [LARGE SCALE GENOMIC DNA]</scope>
    <source>
        <strain evidence="3 4">CGMCC 1.12700</strain>
    </source>
</reference>
<accession>A0A2P8DDB2</accession>
<dbReference type="RefSeq" id="WP_106521869.1">
    <property type="nucleotide sequence ID" value="NZ_PYGD01000001.1"/>
</dbReference>
<evidence type="ECO:0000256" key="2">
    <source>
        <dbReference type="SAM" id="SignalP"/>
    </source>
</evidence>
<evidence type="ECO:0000313" key="4">
    <source>
        <dbReference type="Proteomes" id="UP000240572"/>
    </source>
</evidence>
<evidence type="ECO:0000313" key="3">
    <source>
        <dbReference type="EMBL" id="PSK95206.1"/>
    </source>
</evidence>
<dbReference type="EMBL" id="PYGD01000001">
    <property type="protein sequence ID" value="PSK95206.1"/>
    <property type="molecule type" value="Genomic_DNA"/>
</dbReference>
<keyword evidence="2" id="KW-0732">Signal</keyword>